<dbReference type="Gene3D" id="3.40.309.10">
    <property type="entry name" value="Aldehyde Dehydrogenase, Chain A, domain 2"/>
    <property type="match status" value="1"/>
</dbReference>
<accession>A0AAD5L0F9</accession>
<dbReference type="Pfam" id="PF00171">
    <property type="entry name" value="Aldedh"/>
    <property type="match status" value="1"/>
</dbReference>
<dbReference type="InterPro" id="IPR029510">
    <property type="entry name" value="Ald_DH_CS_GLU"/>
</dbReference>
<dbReference type="AlphaFoldDB" id="A0AAD5L0F9"/>
<gene>
    <name evidence="6" type="ORF">BDA99DRAFT_578456</name>
</gene>
<feature type="active site" evidence="3">
    <location>
        <position position="268"/>
    </location>
</feature>
<organism evidence="6 7">
    <name type="scientific">Phascolomyces articulosus</name>
    <dbReference type="NCBI Taxonomy" id="60185"/>
    <lineage>
        <taxon>Eukaryota</taxon>
        <taxon>Fungi</taxon>
        <taxon>Fungi incertae sedis</taxon>
        <taxon>Mucoromycota</taxon>
        <taxon>Mucoromycotina</taxon>
        <taxon>Mucoromycetes</taxon>
        <taxon>Mucorales</taxon>
        <taxon>Lichtheimiaceae</taxon>
        <taxon>Phascolomyces</taxon>
    </lineage>
</organism>
<sequence length="500" mass="54523">MTLSDEQQFLTEVVAPDGYKFTVNTGLFINNEFVAGENTIDTTNPATGKLLATVQAAEAKQVDMAVDAAEKAFHHGWKSSHPRERSRLLNKLADLIERDTDEIAHLESLDSGKAIMGVRNFDAPHSINQLRYFSGFCDKNHGKVIQTNGKLSYTIHEPIGVCAGIIAWNVSTLMITYKIAPALCVGNTVVIKTSEFAPLAALKIAALVREAGFPPGVINIISGYGHTAGEAMSHHKKIGKISFTGSVATGRLIMKGAAESNLKKVTLELGGKSPVIIFDDVENLDEAVTWVHTGGYSISGQACCAGSRVYVQEGIYDQFIEKLKTLVLSKKIGCPFEQDTFQGPQVSETQFKRVMDYIDIGKKEGATCYLGGNSINREGYYIEPTIFTDVTENMRIMQEEIFGPVICVAKFRDENDVIFKANDTTYGLAAGVFTANVTRALTVSKALEAGQVWVNCFMTIDSPIPFGGYKQSGFGRECSEYALMDYIQIKSIKINAGNPV</sequence>
<dbReference type="FunFam" id="3.40.309.10:FF:000012">
    <property type="entry name" value="Betaine aldehyde dehydrogenase"/>
    <property type="match status" value="1"/>
</dbReference>
<evidence type="ECO:0000313" key="7">
    <source>
        <dbReference type="Proteomes" id="UP001209540"/>
    </source>
</evidence>
<dbReference type="Gene3D" id="3.40.605.10">
    <property type="entry name" value="Aldehyde Dehydrogenase, Chain A, domain 1"/>
    <property type="match status" value="1"/>
</dbReference>
<protein>
    <submittedName>
        <fullName evidence="6">Aldehyde dehydrogenase domain-containing protein</fullName>
    </submittedName>
</protein>
<dbReference type="SUPFAM" id="SSF53720">
    <property type="entry name" value="ALDH-like"/>
    <property type="match status" value="1"/>
</dbReference>
<feature type="domain" description="Aldehyde dehydrogenase" evidence="5">
    <location>
        <begin position="35"/>
        <end position="492"/>
    </location>
</feature>
<evidence type="ECO:0000313" key="6">
    <source>
        <dbReference type="EMBL" id="KAI9278822.1"/>
    </source>
</evidence>
<dbReference type="PROSITE" id="PS00687">
    <property type="entry name" value="ALDEHYDE_DEHYDR_GLU"/>
    <property type="match status" value="1"/>
</dbReference>
<dbReference type="InterPro" id="IPR016160">
    <property type="entry name" value="Ald_DH_CS_CYS"/>
</dbReference>
<proteinExistence type="inferred from homology"/>
<keyword evidence="7" id="KW-1185">Reference proteome</keyword>
<name>A0AAD5L0F9_9FUNG</name>
<reference evidence="6" key="1">
    <citation type="journal article" date="2022" name="IScience">
        <title>Evolution of zygomycete secretomes and the origins of terrestrial fungal ecologies.</title>
        <authorList>
            <person name="Chang Y."/>
            <person name="Wang Y."/>
            <person name="Mondo S."/>
            <person name="Ahrendt S."/>
            <person name="Andreopoulos W."/>
            <person name="Barry K."/>
            <person name="Beard J."/>
            <person name="Benny G.L."/>
            <person name="Blankenship S."/>
            <person name="Bonito G."/>
            <person name="Cuomo C."/>
            <person name="Desiro A."/>
            <person name="Gervers K.A."/>
            <person name="Hundley H."/>
            <person name="Kuo A."/>
            <person name="LaButti K."/>
            <person name="Lang B.F."/>
            <person name="Lipzen A."/>
            <person name="O'Donnell K."/>
            <person name="Pangilinan J."/>
            <person name="Reynolds N."/>
            <person name="Sandor L."/>
            <person name="Smith M.E."/>
            <person name="Tsang A."/>
            <person name="Grigoriev I.V."/>
            <person name="Stajich J.E."/>
            <person name="Spatafora J.W."/>
        </authorList>
    </citation>
    <scope>NUCLEOTIDE SEQUENCE</scope>
    <source>
        <strain evidence="6">RSA 2281</strain>
    </source>
</reference>
<evidence type="ECO:0000256" key="1">
    <source>
        <dbReference type="ARBA" id="ARBA00009986"/>
    </source>
</evidence>
<dbReference type="InterPro" id="IPR016163">
    <property type="entry name" value="Ald_DH_C"/>
</dbReference>
<dbReference type="InterPro" id="IPR015590">
    <property type="entry name" value="Aldehyde_DH_dom"/>
</dbReference>
<dbReference type="Proteomes" id="UP001209540">
    <property type="component" value="Unassembled WGS sequence"/>
</dbReference>
<comment type="caution">
    <text evidence="6">The sequence shown here is derived from an EMBL/GenBank/DDBJ whole genome shotgun (WGS) entry which is preliminary data.</text>
</comment>
<dbReference type="CDD" id="cd07091">
    <property type="entry name" value="ALDH_F1-2_Ald2-like"/>
    <property type="match status" value="1"/>
</dbReference>
<dbReference type="PROSITE" id="PS00070">
    <property type="entry name" value="ALDEHYDE_DEHYDR_CYS"/>
    <property type="match status" value="1"/>
</dbReference>
<evidence type="ECO:0000256" key="3">
    <source>
        <dbReference type="PROSITE-ProRule" id="PRU10007"/>
    </source>
</evidence>
<reference evidence="6" key="2">
    <citation type="submission" date="2023-02" db="EMBL/GenBank/DDBJ databases">
        <authorList>
            <consortium name="DOE Joint Genome Institute"/>
            <person name="Mondo S.J."/>
            <person name="Chang Y."/>
            <person name="Wang Y."/>
            <person name="Ahrendt S."/>
            <person name="Andreopoulos W."/>
            <person name="Barry K."/>
            <person name="Beard J."/>
            <person name="Benny G.L."/>
            <person name="Blankenship S."/>
            <person name="Bonito G."/>
            <person name="Cuomo C."/>
            <person name="Desiro A."/>
            <person name="Gervers K.A."/>
            <person name="Hundley H."/>
            <person name="Kuo A."/>
            <person name="LaButti K."/>
            <person name="Lang B.F."/>
            <person name="Lipzen A."/>
            <person name="O'Donnell K."/>
            <person name="Pangilinan J."/>
            <person name="Reynolds N."/>
            <person name="Sandor L."/>
            <person name="Smith M.W."/>
            <person name="Tsang A."/>
            <person name="Grigoriev I.V."/>
            <person name="Stajich J.E."/>
            <person name="Spatafora J.W."/>
        </authorList>
    </citation>
    <scope>NUCLEOTIDE SEQUENCE</scope>
    <source>
        <strain evidence="6">RSA 2281</strain>
    </source>
</reference>
<dbReference type="InterPro" id="IPR016162">
    <property type="entry name" value="Ald_DH_N"/>
</dbReference>
<comment type="similarity">
    <text evidence="1 4">Belongs to the aldehyde dehydrogenase family.</text>
</comment>
<evidence type="ECO:0000256" key="2">
    <source>
        <dbReference type="ARBA" id="ARBA00023002"/>
    </source>
</evidence>
<dbReference type="PANTHER" id="PTHR11699">
    <property type="entry name" value="ALDEHYDE DEHYDROGENASE-RELATED"/>
    <property type="match status" value="1"/>
</dbReference>
<keyword evidence="2 4" id="KW-0560">Oxidoreductase</keyword>
<evidence type="ECO:0000256" key="4">
    <source>
        <dbReference type="RuleBase" id="RU003345"/>
    </source>
</evidence>
<dbReference type="EMBL" id="JAIXMP010000001">
    <property type="protein sequence ID" value="KAI9278822.1"/>
    <property type="molecule type" value="Genomic_DNA"/>
</dbReference>
<dbReference type="FunFam" id="3.40.605.10:FF:000001">
    <property type="entry name" value="Aldehyde dehydrogenase 1"/>
    <property type="match status" value="1"/>
</dbReference>
<evidence type="ECO:0000259" key="5">
    <source>
        <dbReference type="Pfam" id="PF00171"/>
    </source>
</evidence>
<dbReference type="InterPro" id="IPR016161">
    <property type="entry name" value="Ald_DH/histidinol_DH"/>
</dbReference>
<dbReference type="GO" id="GO:0016620">
    <property type="term" value="F:oxidoreductase activity, acting on the aldehyde or oxo group of donors, NAD or NADP as acceptor"/>
    <property type="evidence" value="ECO:0007669"/>
    <property type="project" value="InterPro"/>
</dbReference>